<dbReference type="InterPro" id="IPR036390">
    <property type="entry name" value="WH_DNA-bd_sf"/>
</dbReference>
<evidence type="ECO:0000313" key="3">
    <source>
        <dbReference type="Proteomes" id="UP000298781"/>
    </source>
</evidence>
<feature type="domain" description="HTH marR-type" evidence="1">
    <location>
        <begin position="3"/>
        <end position="49"/>
    </location>
</feature>
<organism evidence="2 3">
    <name type="scientific">Phreatobacter stygius</name>
    <dbReference type="NCBI Taxonomy" id="1940610"/>
    <lineage>
        <taxon>Bacteria</taxon>
        <taxon>Pseudomonadati</taxon>
        <taxon>Pseudomonadota</taxon>
        <taxon>Alphaproteobacteria</taxon>
        <taxon>Hyphomicrobiales</taxon>
        <taxon>Phreatobacteraceae</taxon>
        <taxon>Phreatobacter</taxon>
    </lineage>
</organism>
<reference evidence="2 3" key="1">
    <citation type="submission" date="2019-04" db="EMBL/GenBank/DDBJ databases">
        <title>Phreatobacter aquaticus sp. nov.</title>
        <authorList>
            <person name="Choi A."/>
        </authorList>
    </citation>
    <scope>NUCLEOTIDE SEQUENCE [LARGE SCALE GENOMIC DNA]</scope>
    <source>
        <strain evidence="2 3">KCTC 52518</strain>
    </source>
</reference>
<dbReference type="Proteomes" id="UP000298781">
    <property type="component" value="Chromosome"/>
</dbReference>
<dbReference type="RefSeq" id="WP_136961107.1">
    <property type="nucleotide sequence ID" value="NZ_CP039690.1"/>
</dbReference>
<sequence length="187" mass="20660">MSTPHQIAVMGAIGRQSINIDQLADALPVSRKGISSAVGRLVARGYVERLEIGVYRLTVSGQEALGDGSARRFTHYRTRKDRICPDSLRQRAWKAMRLQIRFAIGDIVTLAARPNDRNPENALNRWFKALTRTGHIVELPVRARGAAPTSNGFKQWRLVRDTGDIAPSLRGDGSVVDRNTGEVFPCA</sequence>
<dbReference type="InterPro" id="IPR036388">
    <property type="entry name" value="WH-like_DNA-bd_sf"/>
</dbReference>
<dbReference type="OrthoDB" id="5453597at2"/>
<dbReference type="Pfam" id="PF12802">
    <property type="entry name" value="MarR_2"/>
    <property type="match status" value="1"/>
</dbReference>
<dbReference type="EMBL" id="CP039690">
    <property type="protein sequence ID" value="QCI65661.1"/>
    <property type="molecule type" value="Genomic_DNA"/>
</dbReference>
<dbReference type="InterPro" id="IPR000835">
    <property type="entry name" value="HTH_MarR-typ"/>
</dbReference>
<dbReference type="AlphaFoldDB" id="A0A4D7AZA7"/>
<gene>
    <name evidence="2" type="ORF">E8M01_16465</name>
</gene>
<proteinExistence type="predicted"/>
<name>A0A4D7AZA7_9HYPH</name>
<dbReference type="SUPFAM" id="SSF46785">
    <property type="entry name" value="Winged helix' DNA-binding domain"/>
    <property type="match status" value="1"/>
</dbReference>
<dbReference type="KEGG" id="pstg:E8M01_16465"/>
<keyword evidence="3" id="KW-1185">Reference proteome</keyword>
<evidence type="ECO:0000313" key="2">
    <source>
        <dbReference type="EMBL" id="QCI65661.1"/>
    </source>
</evidence>
<protein>
    <submittedName>
        <fullName evidence="2">MarR family transcriptional regulator</fullName>
    </submittedName>
</protein>
<dbReference type="GO" id="GO:0003700">
    <property type="term" value="F:DNA-binding transcription factor activity"/>
    <property type="evidence" value="ECO:0007669"/>
    <property type="project" value="InterPro"/>
</dbReference>
<evidence type="ECO:0000259" key="1">
    <source>
        <dbReference type="Pfam" id="PF12802"/>
    </source>
</evidence>
<accession>A0A4D7AZA7</accession>
<dbReference type="Gene3D" id="1.10.10.10">
    <property type="entry name" value="Winged helix-like DNA-binding domain superfamily/Winged helix DNA-binding domain"/>
    <property type="match status" value="1"/>
</dbReference>